<evidence type="ECO:0000256" key="1">
    <source>
        <dbReference type="SAM" id="SignalP"/>
    </source>
</evidence>
<dbReference type="RefSeq" id="WP_187503591.1">
    <property type="nucleotide sequence ID" value="NZ_CP162536.1"/>
</dbReference>
<keyword evidence="1" id="KW-0732">Signal</keyword>
<dbReference type="Proteomes" id="UP000597613">
    <property type="component" value="Unassembled WGS sequence"/>
</dbReference>
<accession>A0ABR7AN44</accession>
<protein>
    <recommendedName>
        <fullName evidence="4">DUF3617 family protein</fullName>
    </recommendedName>
</protein>
<sequence>MKIRTTLHAAGAVAAACMIVAVATASVDTSRKPGGVYLLKPGIFVAKGSSCREPANAAIRQYDGRGISTAHTRSCVARILSRRGSTFDVSQSCIDAGAGRAPRVVERQTVSVQDALTFSTGRARGATTYRYCPIDQLPVELRKQAR</sequence>
<comment type="caution">
    <text evidence="2">The sequence shown here is derived from an EMBL/GenBank/DDBJ whole genome shotgun (WGS) entry which is preliminary data.</text>
</comment>
<evidence type="ECO:0000313" key="3">
    <source>
        <dbReference type="Proteomes" id="UP000597613"/>
    </source>
</evidence>
<evidence type="ECO:0008006" key="4">
    <source>
        <dbReference type="Google" id="ProtNLM"/>
    </source>
</evidence>
<reference evidence="2 3" key="1">
    <citation type="submission" date="2020-08" db="EMBL/GenBank/DDBJ databases">
        <title>Putative novel bacterial strains isolated from necrotic wheat leaf tissues caused by Xanthomonas translucens.</title>
        <authorList>
            <person name="Tambong J.T."/>
        </authorList>
    </citation>
    <scope>NUCLEOTIDE SEQUENCE [LARGE SCALE GENOMIC DNA]</scope>
    <source>
        <strain evidence="3">DOAB 1063</strain>
    </source>
</reference>
<gene>
    <name evidence="2" type="ORF">H8S47_09290</name>
</gene>
<dbReference type="EMBL" id="JACONT010000017">
    <property type="protein sequence ID" value="MBC3941873.1"/>
    <property type="molecule type" value="Genomic_DNA"/>
</dbReference>
<dbReference type="PROSITE" id="PS51257">
    <property type="entry name" value="PROKAR_LIPOPROTEIN"/>
    <property type="match status" value="1"/>
</dbReference>
<keyword evidence="3" id="KW-1185">Reference proteome</keyword>
<feature type="chain" id="PRO_5046465502" description="DUF3617 family protein" evidence="1">
    <location>
        <begin position="26"/>
        <end position="146"/>
    </location>
</feature>
<proteinExistence type="predicted"/>
<name>A0ABR7AN44_9SPHN</name>
<evidence type="ECO:0000313" key="2">
    <source>
        <dbReference type="EMBL" id="MBC3941873.1"/>
    </source>
</evidence>
<organism evidence="2 3">
    <name type="scientific">Sphingomonas albertensis</name>
    <dbReference type="NCBI Taxonomy" id="2762591"/>
    <lineage>
        <taxon>Bacteria</taxon>
        <taxon>Pseudomonadati</taxon>
        <taxon>Pseudomonadota</taxon>
        <taxon>Alphaproteobacteria</taxon>
        <taxon>Sphingomonadales</taxon>
        <taxon>Sphingomonadaceae</taxon>
        <taxon>Sphingomonas</taxon>
    </lineage>
</organism>
<feature type="signal peptide" evidence="1">
    <location>
        <begin position="1"/>
        <end position="25"/>
    </location>
</feature>